<evidence type="ECO:0000256" key="1">
    <source>
        <dbReference type="ARBA" id="ARBA00009528"/>
    </source>
</evidence>
<dbReference type="GO" id="GO:0006508">
    <property type="term" value="P:proteolysis"/>
    <property type="evidence" value="ECO:0007669"/>
    <property type="project" value="UniProtKB-KW"/>
</dbReference>
<evidence type="ECO:0000313" key="7">
    <source>
        <dbReference type="EMBL" id="STY30294.1"/>
    </source>
</evidence>
<dbReference type="GO" id="GO:0070006">
    <property type="term" value="F:metalloaminopeptidase activity"/>
    <property type="evidence" value="ECO:0007669"/>
    <property type="project" value="InterPro"/>
</dbReference>
<evidence type="ECO:0000256" key="2">
    <source>
        <dbReference type="ARBA" id="ARBA00022438"/>
    </source>
</evidence>
<dbReference type="Gene3D" id="3.40.220.10">
    <property type="entry name" value="Leucine Aminopeptidase, subunit E, domain 1"/>
    <property type="match status" value="1"/>
</dbReference>
<dbReference type="InterPro" id="IPR043472">
    <property type="entry name" value="Macro_dom-like"/>
</dbReference>
<evidence type="ECO:0000256" key="3">
    <source>
        <dbReference type="ARBA" id="ARBA00022670"/>
    </source>
</evidence>
<dbReference type="OrthoDB" id="9809354at2"/>
<dbReference type="Gene3D" id="3.40.630.10">
    <property type="entry name" value="Zn peptidases"/>
    <property type="match status" value="1"/>
</dbReference>
<keyword evidence="4 7" id="KW-0378">Hydrolase</keyword>
<protein>
    <submittedName>
        <fullName evidence="7">Aminopeptidase</fullName>
        <ecNumber evidence="7">3.4.11.1</ecNumber>
    </submittedName>
</protein>
<gene>
    <name evidence="7" type="primary">pepA_2</name>
    <name evidence="7" type="ORF">NCTC11532_02339</name>
</gene>
<dbReference type="Pfam" id="PF00883">
    <property type="entry name" value="Peptidase_M17"/>
    <property type="match status" value="1"/>
</dbReference>
<dbReference type="CDD" id="cd00433">
    <property type="entry name" value="Peptidase_M17"/>
    <property type="match status" value="1"/>
</dbReference>
<dbReference type="Pfam" id="PF21337">
    <property type="entry name" value="Peptidase_M17_N_1"/>
    <property type="match status" value="1"/>
</dbReference>
<feature type="domain" description="Cytosol aminopeptidase" evidence="6">
    <location>
        <begin position="302"/>
        <end position="309"/>
    </location>
</feature>
<dbReference type="SUPFAM" id="SSF53187">
    <property type="entry name" value="Zn-dependent exopeptidases"/>
    <property type="match status" value="1"/>
</dbReference>
<dbReference type="PRINTS" id="PR00481">
    <property type="entry name" value="LAMNOPPTDASE"/>
</dbReference>
<reference evidence="7 8" key="1">
    <citation type="submission" date="2018-06" db="EMBL/GenBank/DDBJ databases">
        <authorList>
            <consortium name="Pathogen Informatics"/>
            <person name="Doyle S."/>
        </authorList>
    </citation>
    <scope>NUCLEOTIDE SEQUENCE [LARGE SCALE GENOMIC DNA]</scope>
    <source>
        <strain evidence="7 8">NCTC11532</strain>
    </source>
</reference>
<dbReference type="EC" id="3.4.11.1" evidence="7"/>
<organism evidence="7 8">
    <name type="scientific">Legionella wadsworthii</name>
    <dbReference type="NCBI Taxonomy" id="28088"/>
    <lineage>
        <taxon>Bacteria</taxon>
        <taxon>Pseudomonadati</taxon>
        <taxon>Pseudomonadota</taxon>
        <taxon>Gammaproteobacteria</taxon>
        <taxon>Legionellales</taxon>
        <taxon>Legionellaceae</taxon>
        <taxon>Legionella</taxon>
    </lineage>
</organism>
<dbReference type="GO" id="GO:0005737">
    <property type="term" value="C:cytoplasm"/>
    <property type="evidence" value="ECO:0007669"/>
    <property type="project" value="InterPro"/>
</dbReference>
<proteinExistence type="inferred from homology"/>
<dbReference type="RefSeq" id="WP_031563748.1">
    <property type="nucleotide sequence ID" value="NZ_CAAAIS010000004.1"/>
</dbReference>
<keyword evidence="5" id="KW-0464">Manganese</keyword>
<keyword evidence="8" id="KW-1185">Reference proteome</keyword>
<dbReference type="PROSITE" id="PS00631">
    <property type="entry name" value="CYTOSOL_AP"/>
    <property type="match status" value="1"/>
</dbReference>
<dbReference type="InterPro" id="IPR048816">
    <property type="entry name" value="Peptidase_M17_N_1"/>
</dbReference>
<evidence type="ECO:0000256" key="5">
    <source>
        <dbReference type="ARBA" id="ARBA00023211"/>
    </source>
</evidence>
<evidence type="ECO:0000256" key="4">
    <source>
        <dbReference type="ARBA" id="ARBA00022801"/>
    </source>
</evidence>
<keyword evidence="3" id="KW-0645">Protease</keyword>
<sequence length="455" mass="49841">MQAKIFYETKSDNAISLYFISKNQWEEDISKFTSLEQNSLSMHQFKGKLGDSCIIQNADGLIDKVYIGTGDGNQVQALAHAAIMLPPNIYKVEGEYSQEAAMNWALAQYRFERYKKQEIQPRLLVVDSDDLPNLLALTQAQFLVRDLINKPTNDLGPKELADVVEELANAHNAQFEQWVGDALLKNNFPAIYTVGRASKAAPRLLSLTWGDPKNPAITLVGKGVCFDSGGLDIKSASGMRLMKKDMGGAAHVIGLAQWIMTRRLPVHLRMLIPAVENSIGPDAFRPGDVITMRNGLTVEIHNTDAEGRLILGDALVKACEEKPDLIIDFATLTGAARVSLGTDVAALFTNNDQLASQITAASHGTSDPVWRLPLFSAYEELLRSNVADLANSSDYPYAGAIVAGLFLQRFVTPSIPWMHFDIMGWNLNSKPGKPEGGEAMGIRTVAAYLQGIYGE</sequence>
<evidence type="ECO:0000313" key="8">
    <source>
        <dbReference type="Proteomes" id="UP000255297"/>
    </source>
</evidence>
<evidence type="ECO:0000259" key="6">
    <source>
        <dbReference type="PROSITE" id="PS00631"/>
    </source>
</evidence>
<comment type="similarity">
    <text evidence="1">Belongs to the peptidase M17 family.</text>
</comment>
<dbReference type="PANTHER" id="PTHR11963:SF20">
    <property type="entry name" value="PEPTIDASE B"/>
    <property type="match status" value="1"/>
</dbReference>
<name>A0A378LUX9_9GAMM</name>
<dbReference type="PANTHER" id="PTHR11963">
    <property type="entry name" value="LEUCINE AMINOPEPTIDASE-RELATED"/>
    <property type="match status" value="1"/>
</dbReference>
<dbReference type="STRING" id="1122170.GCA_000701265_02716"/>
<dbReference type="InterPro" id="IPR011356">
    <property type="entry name" value="Leucine_aapep/pepB"/>
</dbReference>
<dbReference type="EMBL" id="UGPB01000001">
    <property type="protein sequence ID" value="STY30294.1"/>
    <property type="molecule type" value="Genomic_DNA"/>
</dbReference>
<dbReference type="Proteomes" id="UP000255297">
    <property type="component" value="Unassembled WGS sequence"/>
</dbReference>
<keyword evidence="2 7" id="KW-0031">Aminopeptidase</keyword>
<dbReference type="GO" id="GO:0030145">
    <property type="term" value="F:manganese ion binding"/>
    <property type="evidence" value="ECO:0007669"/>
    <property type="project" value="InterPro"/>
</dbReference>
<dbReference type="AlphaFoldDB" id="A0A378LUX9"/>
<accession>A0A378LUX9</accession>
<dbReference type="InterPro" id="IPR000819">
    <property type="entry name" value="Peptidase_M17_C"/>
</dbReference>